<reference evidence="9" key="1">
    <citation type="journal article" date="2014" name="Proc. Natl. Acad. Sci. U.S.A.">
        <title>Extensive sampling of basidiomycete genomes demonstrates inadequacy of the white-rot/brown-rot paradigm for wood decay fungi.</title>
        <authorList>
            <person name="Riley R."/>
            <person name="Salamov A.A."/>
            <person name="Brown D.W."/>
            <person name="Nagy L.G."/>
            <person name="Floudas D."/>
            <person name="Held B.W."/>
            <person name="Levasseur A."/>
            <person name="Lombard V."/>
            <person name="Morin E."/>
            <person name="Otillar R."/>
            <person name="Lindquist E.A."/>
            <person name="Sun H."/>
            <person name="LaButti K.M."/>
            <person name="Schmutz J."/>
            <person name="Jabbour D."/>
            <person name="Luo H."/>
            <person name="Baker S.E."/>
            <person name="Pisabarro A.G."/>
            <person name="Walton J.D."/>
            <person name="Blanchette R.A."/>
            <person name="Henrissat B."/>
            <person name="Martin F."/>
            <person name="Cullen D."/>
            <person name="Hibbett D.S."/>
            <person name="Grigoriev I.V."/>
        </authorList>
    </citation>
    <scope>NUCLEOTIDE SEQUENCE [LARGE SCALE GENOMIC DNA]</scope>
    <source>
        <strain evidence="9">FD-172 SS1</strain>
    </source>
</reference>
<dbReference type="PANTHER" id="PTHR47338">
    <property type="entry name" value="ZN(II)2CYS6 TRANSCRIPTION FACTOR (EUROFUNG)-RELATED"/>
    <property type="match status" value="1"/>
</dbReference>
<dbReference type="SUPFAM" id="SSF57701">
    <property type="entry name" value="Zn2/Cys6 DNA-binding domain"/>
    <property type="match status" value="1"/>
</dbReference>
<sequence>MATTEEGPRKKKRVLAAPRQSRGNACLKCHDRKLRCDGVRPICGPCTRLARHVPCTFPTYHVKARTEILEDKIRSLEEQIARLQTASSPSPDPQPSSPAGPDVLHASPQSPAAIPLDGLPQTLAPPVPAIIGSWWETQGNPPSGLTTLLKATVYKSRSHFIFHAPQFLKSLALPHGEAPHPALLNAVYLIGCYFHGSEKLASLEPLFLQRTRRQLTLSLQNVDNLASFVKVSVLLSWYYYVKGRFIEGHHCSSSTMRFAVACGLNRLPSSISQSTDVGGLLEAPTDIFQLSQRIRLWWHVFLVDRGGSVLTGLPAALPDDEIDTPWPVPLAPDTDGTFIMSPLETRTVRSLYQAETGATLVSDDHVNVLRLKNMALMERASRLGKQATDKERILDDKFWVDFYTTDQAISQFVGSLPSIYDLRQSESLPSSPPSSSSPSSSSSSPSPPHYEPPQVNLFLIMIHTLARSAAIELHNGLALTDVQTSYDICLKAAREAAALVYKIVGFKGEDIPFFLQLYWARIVRVLGREFVRLRRVGEPNAANAVWFEIDNLLLAINRTVGASAAINFEKMCDWEE</sequence>
<dbReference type="OrthoDB" id="2309723at2759"/>
<dbReference type="HOGENOM" id="CLU_022337_0_0_1"/>
<dbReference type="PROSITE" id="PS00463">
    <property type="entry name" value="ZN2_CY6_FUNGAL_1"/>
    <property type="match status" value="1"/>
</dbReference>
<feature type="region of interest" description="Disordered" evidence="6">
    <location>
        <begin position="424"/>
        <end position="450"/>
    </location>
</feature>
<evidence type="ECO:0000256" key="2">
    <source>
        <dbReference type="ARBA" id="ARBA00022723"/>
    </source>
</evidence>
<dbReference type="GO" id="GO:0008270">
    <property type="term" value="F:zinc ion binding"/>
    <property type="evidence" value="ECO:0007669"/>
    <property type="project" value="InterPro"/>
</dbReference>
<dbReference type="InParanoid" id="A0A067MZQ2"/>
<dbReference type="Gene3D" id="4.10.240.10">
    <property type="entry name" value="Zn(2)-C6 fungal-type DNA-binding domain"/>
    <property type="match status" value="1"/>
</dbReference>
<evidence type="ECO:0000256" key="3">
    <source>
        <dbReference type="ARBA" id="ARBA00023015"/>
    </source>
</evidence>
<dbReference type="InterPro" id="IPR007219">
    <property type="entry name" value="XnlR_reg_dom"/>
</dbReference>
<comment type="subcellular location">
    <subcellularLocation>
        <location evidence="1">Nucleus</location>
    </subcellularLocation>
</comment>
<dbReference type="PANTHER" id="PTHR47338:SF29">
    <property type="entry name" value="ZN(2)-C6 FUNGAL-TYPE DOMAIN-CONTAINING PROTEIN"/>
    <property type="match status" value="1"/>
</dbReference>
<feature type="domain" description="Zn(2)-C6 fungal-type" evidence="7">
    <location>
        <begin position="25"/>
        <end position="57"/>
    </location>
</feature>
<dbReference type="SMART" id="SM00906">
    <property type="entry name" value="Fungal_trans"/>
    <property type="match status" value="2"/>
</dbReference>
<evidence type="ECO:0000256" key="1">
    <source>
        <dbReference type="ARBA" id="ARBA00004123"/>
    </source>
</evidence>
<feature type="compositionally biased region" description="Low complexity" evidence="6">
    <location>
        <begin position="433"/>
        <end position="444"/>
    </location>
</feature>
<accession>A0A067MZQ2</accession>
<dbReference type="GO" id="GO:0005634">
    <property type="term" value="C:nucleus"/>
    <property type="evidence" value="ECO:0007669"/>
    <property type="project" value="UniProtKB-SubCell"/>
</dbReference>
<protein>
    <recommendedName>
        <fullName evidence="7">Zn(2)-C6 fungal-type domain-containing protein</fullName>
    </recommendedName>
</protein>
<dbReference type="PROSITE" id="PS50048">
    <property type="entry name" value="ZN2_CY6_FUNGAL_2"/>
    <property type="match status" value="1"/>
</dbReference>
<evidence type="ECO:0000313" key="9">
    <source>
        <dbReference type="Proteomes" id="UP000027195"/>
    </source>
</evidence>
<dbReference type="GO" id="GO:0003677">
    <property type="term" value="F:DNA binding"/>
    <property type="evidence" value="ECO:0007669"/>
    <property type="project" value="InterPro"/>
</dbReference>
<keyword evidence="9" id="KW-1185">Reference proteome</keyword>
<keyword evidence="2" id="KW-0479">Metal-binding</keyword>
<dbReference type="GO" id="GO:0006351">
    <property type="term" value="P:DNA-templated transcription"/>
    <property type="evidence" value="ECO:0007669"/>
    <property type="project" value="InterPro"/>
</dbReference>
<dbReference type="InterPro" id="IPR050815">
    <property type="entry name" value="TF_fung"/>
</dbReference>
<evidence type="ECO:0000256" key="6">
    <source>
        <dbReference type="SAM" id="MobiDB-lite"/>
    </source>
</evidence>
<dbReference type="CDD" id="cd12148">
    <property type="entry name" value="fungal_TF_MHR"/>
    <property type="match status" value="1"/>
</dbReference>
<dbReference type="GO" id="GO:0000981">
    <property type="term" value="F:DNA-binding transcription factor activity, RNA polymerase II-specific"/>
    <property type="evidence" value="ECO:0007669"/>
    <property type="project" value="InterPro"/>
</dbReference>
<dbReference type="InterPro" id="IPR001138">
    <property type="entry name" value="Zn2Cys6_DnaBD"/>
</dbReference>
<dbReference type="Proteomes" id="UP000027195">
    <property type="component" value="Unassembled WGS sequence"/>
</dbReference>
<gene>
    <name evidence="8" type="ORF">BOTBODRAFT_64333</name>
</gene>
<dbReference type="Pfam" id="PF04082">
    <property type="entry name" value="Fungal_trans"/>
    <property type="match status" value="1"/>
</dbReference>
<dbReference type="SMART" id="SM00066">
    <property type="entry name" value="GAL4"/>
    <property type="match status" value="1"/>
</dbReference>
<dbReference type="Pfam" id="PF00172">
    <property type="entry name" value="Zn_clus"/>
    <property type="match status" value="1"/>
</dbReference>
<dbReference type="AlphaFoldDB" id="A0A067MZQ2"/>
<evidence type="ECO:0000259" key="7">
    <source>
        <dbReference type="PROSITE" id="PS50048"/>
    </source>
</evidence>
<evidence type="ECO:0000256" key="4">
    <source>
        <dbReference type="ARBA" id="ARBA00023163"/>
    </source>
</evidence>
<feature type="region of interest" description="Disordered" evidence="6">
    <location>
        <begin position="84"/>
        <end position="118"/>
    </location>
</feature>
<name>A0A067MZQ2_BOTB1</name>
<proteinExistence type="predicted"/>
<evidence type="ECO:0000313" key="8">
    <source>
        <dbReference type="EMBL" id="KDQ17337.1"/>
    </source>
</evidence>
<keyword evidence="5" id="KW-0539">Nucleus</keyword>
<evidence type="ECO:0000256" key="5">
    <source>
        <dbReference type="ARBA" id="ARBA00023242"/>
    </source>
</evidence>
<dbReference type="CDD" id="cd00067">
    <property type="entry name" value="GAL4"/>
    <property type="match status" value="1"/>
</dbReference>
<dbReference type="EMBL" id="KL198024">
    <property type="protein sequence ID" value="KDQ17337.1"/>
    <property type="molecule type" value="Genomic_DNA"/>
</dbReference>
<keyword evidence="4" id="KW-0804">Transcription</keyword>
<organism evidence="8 9">
    <name type="scientific">Botryobasidium botryosum (strain FD-172 SS1)</name>
    <dbReference type="NCBI Taxonomy" id="930990"/>
    <lineage>
        <taxon>Eukaryota</taxon>
        <taxon>Fungi</taxon>
        <taxon>Dikarya</taxon>
        <taxon>Basidiomycota</taxon>
        <taxon>Agaricomycotina</taxon>
        <taxon>Agaricomycetes</taxon>
        <taxon>Cantharellales</taxon>
        <taxon>Botryobasidiaceae</taxon>
        <taxon>Botryobasidium</taxon>
    </lineage>
</organism>
<keyword evidence="3" id="KW-0805">Transcription regulation</keyword>
<dbReference type="STRING" id="930990.A0A067MZQ2"/>
<dbReference type="InterPro" id="IPR036864">
    <property type="entry name" value="Zn2-C6_fun-type_DNA-bd_sf"/>
</dbReference>